<name>A0A699R659_TANCI</name>
<comment type="caution">
    <text evidence="1">The sequence shown here is derived from an EMBL/GenBank/DDBJ whole genome shotgun (WGS) entry which is preliminary data.</text>
</comment>
<gene>
    <name evidence="1" type="ORF">Tci_850574</name>
</gene>
<dbReference type="AlphaFoldDB" id="A0A699R659"/>
<accession>A0A699R659</accession>
<feature type="non-terminal residue" evidence="1">
    <location>
        <position position="1"/>
    </location>
</feature>
<protein>
    <submittedName>
        <fullName evidence="1">Uncharacterized protein</fullName>
    </submittedName>
</protein>
<dbReference type="EMBL" id="BKCJ011066535">
    <property type="protein sequence ID" value="GFC78604.1"/>
    <property type="molecule type" value="Genomic_DNA"/>
</dbReference>
<proteinExistence type="predicted"/>
<evidence type="ECO:0000313" key="1">
    <source>
        <dbReference type="EMBL" id="GFC78604.1"/>
    </source>
</evidence>
<sequence>KKYEHPNWNLAPLQSTLPAEQVIDVAPLLRLPMHEVMRLFIDGSSHPSYIGYQFILNCFVYGSSAMTAYNKAVHDVETLIFNAVKNLIKRKNAPLIMCGQSVWLDTLMRYLGPSGTVKAQSLGLALIPFNPQLGYSTGAVESLLGENVETVIITDNGALSDLPARFQTLINDGQLTRPASSHVAWEASCQEIIRARNETPRSLHGTLMAVSSSARRVEVSDADVELGPFAYPTISGIIKLLDFL</sequence>
<reference evidence="1" key="1">
    <citation type="journal article" date="2019" name="Sci. Rep.">
        <title>Draft genome of Tanacetum cinerariifolium, the natural source of mosquito coil.</title>
        <authorList>
            <person name="Yamashiro T."/>
            <person name="Shiraishi A."/>
            <person name="Satake H."/>
            <person name="Nakayama K."/>
        </authorList>
    </citation>
    <scope>NUCLEOTIDE SEQUENCE</scope>
</reference>
<organism evidence="1">
    <name type="scientific">Tanacetum cinerariifolium</name>
    <name type="common">Dalmatian daisy</name>
    <name type="synonym">Chrysanthemum cinerariifolium</name>
    <dbReference type="NCBI Taxonomy" id="118510"/>
    <lineage>
        <taxon>Eukaryota</taxon>
        <taxon>Viridiplantae</taxon>
        <taxon>Streptophyta</taxon>
        <taxon>Embryophyta</taxon>
        <taxon>Tracheophyta</taxon>
        <taxon>Spermatophyta</taxon>
        <taxon>Magnoliopsida</taxon>
        <taxon>eudicotyledons</taxon>
        <taxon>Gunneridae</taxon>
        <taxon>Pentapetalae</taxon>
        <taxon>asterids</taxon>
        <taxon>campanulids</taxon>
        <taxon>Asterales</taxon>
        <taxon>Asteraceae</taxon>
        <taxon>Asteroideae</taxon>
        <taxon>Anthemideae</taxon>
        <taxon>Anthemidinae</taxon>
        <taxon>Tanacetum</taxon>
    </lineage>
</organism>